<dbReference type="Gene3D" id="3.10.350.10">
    <property type="entry name" value="LysM domain"/>
    <property type="match status" value="2"/>
</dbReference>
<dbReference type="Pfam" id="PF01551">
    <property type="entry name" value="Peptidase_M23"/>
    <property type="match status" value="1"/>
</dbReference>
<feature type="region of interest" description="Disordered" evidence="1">
    <location>
        <begin position="205"/>
        <end position="263"/>
    </location>
</feature>
<dbReference type="InterPro" id="IPR050570">
    <property type="entry name" value="Cell_wall_metabolism_enzyme"/>
</dbReference>
<dbReference type="RefSeq" id="WP_121899193.1">
    <property type="nucleotide sequence ID" value="NZ_RCNT01000009.1"/>
</dbReference>
<dbReference type="CDD" id="cd12797">
    <property type="entry name" value="M23_peptidase"/>
    <property type="match status" value="1"/>
</dbReference>
<dbReference type="InterPro" id="IPR011055">
    <property type="entry name" value="Dup_hybrid_motif"/>
</dbReference>
<dbReference type="Pfam" id="PF01476">
    <property type="entry name" value="LysM"/>
    <property type="match status" value="2"/>
</dbReference>
<dbReference type="AlphaFoldDB" id="A0A3L9XY05"/>
<protein>
    <submittedName>
        <fullName evidence="4">LysM peptidoglycan-binding domain-containing protein</fullName>
    </submittedName>
</protein>
<dbReference type="SUPFAM" id="SSF51261">
    <property type="entry name" value="Duplicated hybrid motif"/>
    <property type="match status" value="1"/>
</dbReference>
<dbReference type="Gene3D" id="2.70.70.10">
    <property type="entry name" value="Glucose Permease (Domain IIA)"/>
    <property type="match status" value="1"/>
</dbReference>
<evidence type="ECO:0000256" key="1">
    <source>
        <dbReference type="SAM" id="MobiDB-lite"/>
    </source>
</evidence>
<evidence type="ECO:0000259" key="3">
    <source>
        <dbReference type="PROSITE" id="PS51782"/>
    </source>
</evidence>
<feature type="compositionally biased region" description="Pro residues" evidence="1">
    <location>
        <begin position="214"/>
        <end position="225"/>
    </location>
</feature>
<dbReference type="InterPro" id="IPR036779">
    <property type="entry name" value="LysM_dom_sf"/>
</dbReference>
<dbReference type="InterPro" id="IPR016047">
    <property type="entry name" value="M23ase_b-sheet_dom"/>
</dbReference>
<reference evidence="4 5" key="1">
    <citation type="submission" date="2018-10" db="EMBL/GenBank/DDBJ databases">
        <authorList>
            <person name="Jung H.S."/>
            <person name="Jeon C.O."/>
        </authorList>
    </citation>
    <scope>NUCLEOTIDE SEQUENCE [LARGE SCALE GENOMIC DNA]</scope>
    <source>
        <strain evidence="4 5">MA-7-27</strain>
    </source>
</reference>
<dbReference type="SMART" id="SM00257">
    <property type="entry name" value="LysM"/>
    <property type="match status" value="2"/>
</dbReference>
<dbReference type="PANTHER" id="PTHR21666">
    <property type="entry name" value="PEPTIDASE-RELATED"/>
    <property type="match status" value="1"/>
</dbReference>
<proteinExistence type="predicted"/>
<feature type="chain" id="PRO_5018181071" evidence="2">
    <location>
        <begin position="18"/>
        <end position="372"/>
    </location>
</feature>
<name>A0A3L9XY05_9RHOB</name>
<accession>A0A3L9XY05</accession>
<organism evidence="4 5">
    <name type="scientific">Rhodophyticola porphyridii</name>
    <dbReference type="NCBI Taxonomy" id="1852017"/>
    <lineage>
        <taxon>Bacteria</taxon>
        <taxon>Pseudomonadati</taxon>
        <taxon>Pseudomonadota</taxon>
        <taxon>Alphaproteobacteria</taxon>
        <taxon>Rhodobacterales</taxon>
        <taxon>Roseobacteraceae</taxon>
        <taxon>Rhodophyticola</taxon>
    </lineage>
</organism>
<evidence type="ECO:0000313" key="5">
    <source>
        <dbReference type="Proteomes" id="UP000281343"/>
    </source>
</evidence>
<feature type="domain" description="LysM" evidence="3">
    <location>
        <begin position="148"/>
        <end position="192"/>
    </location>
</feature>
<sequence>MPAPRSLLLGLCLPLLAGCVSNSADFDFDFRGNAIANSALDSETAPRPEPDANGLITYPTYQVAVARRGDTLSSVASRLGLDAQELASFNGRNLGDPLREGEIVALPRRVSPTGTGTDITSIASAAIDEADASRPATPVAVQTGAEPVRHRVTRGETAYSVARLYGVSVRALAEWNGLGPDLSVREGQFLIIPLVIQEAGALNDAGAPGQSVTPVPPSAADPLPEPITTAPLPDAPDLRDTSQPAAAPAPAPAPAASGAQMQRPVSGTIIRPFSSSNEGIDIAAATGTAVRAAADGEVAAITRDTDQIPILVIRHPNNLLTVYANIQNIRVSRGDRISRGQTVADVGPGDPAFLHFEVRRGFEAVDPTDFID</sequence>
<keyword evidence="5" id="KW-1185">Reference proteome</keyword>
<evidence type="ECO:0000313" key="4">
    <source>
        <dbReference type="EMBL" id="RMA41112.1"/>
    </source>
</evidence>
<dbReference type="InterPro" id="IPR018392">
    <property type="entry name" value="LysM"/>
</dbReference>
<dbReference type="GO" id="GO:0004222">
    <property type="term" value="F:metalloendopeptidase activity"/>
    <property type="evidence" value="ECO:0007669"/>
    <property type="project" value="TreeGrafter"/>
</dbReference>
<comment type="caution">
    <text evidence="4">The sequence shown here is derived from an EMBL/GenBank/DDBJ whole genome shotgun (WGS) entry which is preliminary data.</text>
</comment>
<dbReference type="CDD" id="cd00118">
    <property type="entry name" value="LysM"/>
    <property type="match status" value="2"/>
</dbReference>
<dbReference type="OrthoDB" id="9795421at2"/>
<dbReference type="PROSITE" id="PS51782">
    <property type="entry name" value="LYSM"/>
    <property type="match status" value="1"/>
</dbReference>
<gene>
    <name evidence="4" type="ORF">D9R08_16665</name>
</gene>
<dbReference type="PROSITE" id="PS51257">
    <property type="entry name" value="PROKAR_LIPOPROTEIN"/>
    <property type="match status" value="1"/>
</dbReference>
<keyword evidence="2" id="KW-0732">Signal</keyword>
<evidence type="ECO:0000256" key="2">
    <source>
        <dbReference type="SAM" id="SignalP"/>
    </source>
</evidence>
<feature type="signal peptide" evidence="2">
    <location>
        <begin position="1"/>
        <end position="17"/>
    </location>
</feature>
<dbReference type="SUPFAM" id="SSF54106">
    <property type="entry name" value="LysM domain"/>
    <property type="match status" value="1"/>
</dbReference>
<dbReference type="EMBL" id="RCNT01000009">
    <property type="protein sequence ID" value="RMA41112.1"/>
    <property type="molecule type" value="Genomic_DNA"/>
</dbReference>
<dbReference type="Proteomes" id="UP000281343">
    <property type="component" value="Unassembled WGS sequence"/>
</dbReference>
<dbReference type="PANTHER" id="PTHR21666:SF270">
    <property type="entry name" value="MUREIN HYDROLASE ACTIVATOR ENVC"/>
    <property type="match status" value="1"/>
</dbReference>